<evidence type="ECO:0000256" key="1">
    <source>
        <dbReference type="ARBA" id="ARBA00004141"/>
    </source>
</evidence>
<evidence type="ECO:0000256" key="4">
    <source>
        <dbReference type="ARBA" id="ARBA00023136"/>
    </source>
</evidence>
<dbReference type="Pfam" id="PF07690">
    <property type="entry name" value="MFS_1"/>
    <property type="match status" value="1"/>
</dbReference>
<feature type="transmembrane region" description="Helical" evidence="6">
    <location>
        <begin position="338"/>
        <end position="360"/>
    </location>
</feature>
<feature type="transmembrane region" description="Helical" evidence="6">
    <location>
        <begin position="104"/>
        <end position="123"/>
    </location>
</feature>
<evidence type="ECO:0000313" key="7">
    <source>
        <dbReference type="EMBL" id="KAJ8732515.1"/>
    </source>
</evidence>
<feature type="transmembrane region" description="Helical" evidence="6">
    <location>
        <begin position="229"/>
        <end position="251"/>
    </location>
</feature>
<dbReference type="GO" id="GO:0016020">
    <property type="term" value="C:membrane"/>
    <property type="evidence" value="ECO:0007669"/>
    <property type="project" value="UniProtKB-SubCell"/>
</dbReference>
<feature type="transmembrane region" description="Helical" evidence="6">
    <location>
        <begin position="462"/>
        <end position="482"/>
    </location>
</feature>
<keyword evidence="2 6" id="KW-0812">Transmembrane</keyword>
<evidence type="ECO:0000256" key="2">
    <source>
        <dbReference type="ARBA" id="ARBA00022692"/>
    </source>
</evidence>
<evidence type="ECO:0000313" key="8">
    <source>
        <dbReference type="Proteomes" id="UP001231518"/>
    </source>
</evidence>
<dbReference type="InterPro" id="IPR036259">
    <property type="entry name" value="MFS_trans_sf"/>
</dbReference>
<gene>
    <name evidence="7" type="ORF">PYW07_015114</name>
</gene>
<keyword evidence="4 6" id="KW-0472">Membrane</keyword>
<feature type="transmembrane region" description="Helical" evidence="6">
    <location>
        <begin position="431"/>
        <end position="450"/>
    </location>
</feature>
<evidence type="ECO:0000256" key="5">
    <source>
        <dbReference type="SAM" id="MobiDB-lite"/>
    </source>
</evidence>
<dbReference type="PANTHER" id="PTHR23507">
    <property type="entry name" value="ZGC:174356"/>
    <property type="match status" value="1"/>
</dbReference>
<comment type="subcellular location">
    <subcellularLocation>
        <location evidence="1">Membrane</location>
        <topology evidence="1">Multi-pass membrane protein</topology>
    </subcellularLocation>
</comment>
<evidence type="ECO:0000256" key="6">
    <source>
        <dbReference type="SAM" id="Phobius"/>
    </source>
</evidence>
<comment type="caution">
    <text evidence="7">The sequence shown here is derived from an EMBL/GenBank/DDBJ whole genome shotgun (WGS) entry which is preliminary data.</text>
</comment>
<protein>
    <recommendedName>
        <fullName evidence="9">Adenylate cyclase</fullName>
    </recommendedName>
</protein>
<dbReference type="Proteomes" id="UP001231518">
    <property type="component" value="Chromosome 6"/>
</dbReference>
<feature type="transmembrane region" description="Helical" evidence="6">
    <location>
        <begin position="135"/>
        <end position="157"/>
    </location>
</feature>
<dbReference type="InterPro" id="IPR011701">
    <property type="entry name" value="MFS"/>
</dbReference>
<proteinExistence type="predicted"/>
<feature type="transmembrane region" description="Helical" evidence="6">
    <location>
        <begin position="202"/>
        <end position="223"/>
    </location>
</feature>
<feature type="transmembrane region" description="Helical" evidence="6">
    <location>
        <begin position="302"/>
        <end position="318"/>
    </location>
</feature>
<dbReference type="SUPFAM" id="SSF103473">
    <property type="entry name" value="MFS general substrate transporter"/>
    <property type="match status" value="1"/>
</dbReference>
<keyword evidence="8" id="KW-1185">Reference proteome</keyword>
<feature type="transmembrane region" description="Helical" evidence="6">
    <location>
        <begin position="169"/>
        <end position="190"/>
    </location>
</feature>
<name>A0AAD7YZN1_MYTSE</name>
<dbReference type="Gene3D" id="1.20.1250.20">
    <property type="entry name" value="MFS general substrate transporter like domains"/>
    <property type="match status" value="1"/>
</dbReference>
<keyword evidence="3 6" id="KW-1133">Transmembrane helix</keyword>
<evidence type="ECO:0000256" key="3">
    <source>
        <dbReference type="ARBA" id="ARBA00022989"/>
    </source>
</evidence>
<evidence type="ECO:0008006" key="9">
    <source>
        <dbReference type="Google" id="ProtNLM"/>
    </source>
</evidence>
<organism evidence="7 8">
    <name type="scientific">Mythimna separata</name>
    <name type="common">Oriental armyworm</name>
    <name type="synonym">Pseudaletia separata</name>
    <dbReference type="NCBI Taxonomy" id="271217"/>
    <lineage>
        <taxon>Eukaryota</taxon>
        <taxon>Metazoa</taxon>
        <taxon>Ecdysozoa</taxon>
        <taxon>Arthropoda</taxon>
        <taxon>Hexapoda</taxon>
        <taxon>Insecta</taxon>
        <taxon>Pterygota</taxon>
        <taxon>Neoptera</taxon>
        <taxon>Endopterygota</taxon>
        <taxon>Lepidoptera</taxon>
        <taxon>Glossata</taxon>
        <taxon>Ditrysia</taxon>
        <taxon>Noctuoidea</taxon>
        <taxon>Noctuidae</taxon>
        <taxon>Noctuinae</taxon>
        <taxon>Hadenini</taxon>
        <taxon>Mythimna</taxon>
    </lineage>
</organism>
<dbReference type="GO" id="GO:0022857">
    <property type="term" value="F:transmembrane transporter activity"/>
    <property type="evidence" value="ECO:0007669"/>
    <property type="project" value="InterPro"/>
</dbReference>
<dbReference type="PANTHER" id="PTHR23507:SF1">
    <property type="entry name" value="FI18259P1-RELATED"/>
    <property type="match status" value="1"/>
</dbReference>
<feature type="region of interest" description="Disordered" evidence="5">
    <location>
        <begin position="1"/>
        <end position="20"/>
    </location>
</feature>
<accession>A0AAD7YZN1</accession>
<reference evidence="7" key="1">
    <citation type="submission" date="2023-03" db="EMBL/GenBank/DDBJ databases">
        <title>Chromosome-level genomes of two armyworms, Mythimna separata and Mythimna loreyi, provide insights into the biosynthesis and reception of sex pheromones.</title>
        <authorList>
            <person name="Zhao H."/>
        </authorList>
    </citation>
    <scope>NUCLEOTIDE SEQUENCE</scope>
    <source>
        <strain evidence="7">BeijingLab</strain>
        <tissue evidence="7">Pupa</tissue>
    </source>
</reference>
<dbReference type="AlphaFoldDB" id="A0AAD7YZN1"/>
<dbReference type="EMBL" id="JARGEI010000004">
    <property type="protein sequence ID" value="KAJ8732515.1"/>
    <property type="molecule type" value="Genomic_DNA"/>
</dbReference>
<sequence>MAPSEKMGTPEEQPLKVKEKPKKKTFKEKIAVIKENITVEPVLACYVIPGVLSRLANQNLNLDKACRVNMQFGDQVCDALIAKEGTKYLKQELAVQELIAGMEMWKSVLLTALPSFLIIFLGAWSDRTGKRKICILLPIIGDLLMCISNILNAYFFYELPVEVTMFFDGFFPAITGGWITTYMGVFAYISDISSAESRTFRVGIANLCLTAGGPIGSVLSGILLKLTGYYGVFSVSALLNLFSIVYGFVYIKDPERPMTEKPKKNESSDVRGFLKSFFDIKHVKDTCTVAFKKGPNKRRTKSILVLASIAFIYGPSHGEYTVRYLYTRYRFNWDALMYSFYGTFFICAHSLGALISISLFSHRLKWDDSMLGLISNGSKIVGALYTGLARNTMDMYIAVAVEMFNATSFTALRSISSKLVTSDELGKMTSFFNLMEVVTSMIFGPMYSWIYMTTLEIDAGIVYYVSTVLTIPPLLFFAWFFIQYKKDSARSKTADDEAISETELQAKKKKKDSLINSIDLEHEVMIGE</sequence>